<proteinExistence type="predicted"/>
<feature type="compositionally biased region" description="Polar residues" evidence="1">
    <location>
        <begin position="91"/>
        <end position="117"/>
    </location>
</feature>
<organism evidence="2 3">
    <name type="scientific">Streptomyces regalis</name>
    <dbReference type="NCBI Taxonomy" id="68262"/>
    <lineage>
        <taxon>Bacteria</taxon>
        <taxon>Bacillati</taxon>
        <taxon>Actinomycetota</taxon>
        <taxon>Actinomycetes</taxon>
        <taxon>Kitasatosporales</taxon>
        <taxon>Streptomycetaceae</taxon>
        <taxon>Streptomyces</taxon>
    </lineage>
</organism>
<reference evidence="3" key="1">
    <citation type="submission" date="2015-10" db="EMBL/GenBank/DDBJ databases">
        <authorList>
            <person name="Ju K.-S."/>
            <person name="Doroghazi J.R."/>
            <person name="Metcalf W.W."/>
        </authorList>
    </citation>
    <scope>NUCLEOTIDE SEQUENCE [LARGE SCALE GENOMIC DNA]</scope>
    <source>
        <strain evidence="3">NRRL 3151</strain>
    </source>
</reference>
<evidence type="ECO:0000313" key="2">
    <source>
        <dbReference type="EMBL" id="KUL41913.1"/>
    </source>
</evidence>
<name>A0A0X3VAT6_9ACTN</name>
<accession>A0A0X3VAT6</accession>
<evidence type="ECO:0000313" key="3">
    <source>
        <dbReference type="Proteomes" id="UP000053923"/>
    </source>
</evidence>
<sequence>MVGRRGSRRTSHPSRGYRVTVCDARPVFATRARFPHADDVAADRPHRYRESTAWTPVRLSASSPTALAFGARTLDETAVPIAAEIIARTGKGTSLPLSQTAGPIHQPTRQEQPASVS</sequence>
<gene>
    <name evidence="2" type="ORF">ADL12_10890</name>
</gene>
<dbReference type="Gene3D" id="3.40.50.720">
    <property type="entry name" value="NAD(P)-binding Rossmann-like Domain"/>
    <property type="match status" value="1"/>
</dbReference>
<dbReference type="Proteomes" id="UP000053923">
    <property type="component" value="Unassembled WGS sequence"/>
</dbReference>
<feature type="region of interest" description="Disordered" evidence="1">
    <location>
        <begin position="90"/>
        <end position="117"/>
    </location>
</feature>
<comment type="caution">
    <text evidence="2">The sequence shown here is derived from an EMBL/GenBank/DDBJ whole genome shotgun (WGS) entry which is preliminary data.</text>
</comment>
<evidence type="ECO:0000256" key="1">
    <source>
        <dbReference type="SAM" id="MobiDB-lite"/>
    </source>
</evidence>
<dbReference type="EMBL" id="LLZG01000058">
    <property type="protein sequence ID" value="KUL41913.1"/>
    <property type="molecule type" value="Genomic_DNA"/>
</dbReference>
<keyword evidence="3" id="KW-1185">Reference proteome</keyword>
<dbReference type="AlphaFoldDB" id="A0A0X3VAT6"/>
<protein>
    <submittedName>
        <fullName evidence="2">Uncharacterized protein</fullName>
    </submittedName>
</protein>